<dbReference type="Pfam" id="PF00196">
    <property type="entry name" value="GerE"/>
    <property type="match status" value="1"/>
</dbReference>
<dbReference type="InterPro" id="IPR000014">
    <property type="entry name" value="PAS"/>
</dbReference>
<evidence type="ECO:0000256" key="1">
    <source>
        <dbReference type="SAM" id="MobiDB-lite"/>
    </source>
</evidence>
<dbReference type="InterPro" id="IPR000792">
    <property type="entry name" value="Tscrpt_reg_LuxR_C"/>
</dbReference>
<name>A0A5B0A3I4_9ACTN</name>
<dbReference type="Proteomes" id="UP000324965">
    <property type="component" value="Unassembled WGS sequence"/>
</dbReference>
<dbReference type="OrthoDB" id="46486at2"/>
<keyword evidence="4" id="KW-1185">Reference proteome</keyword>
<evidence type="ECO:0000313" key="4">
    <source>
        <dbReference type="Proteomes" id="UP000324965"/>
    </source>
</evidence>
<dbReference type="InterPro" id="IPR036388">
    <property type="entry name" value="WH-like_DNA-bd_sf"/>
</dbReference>
<dbReference type="GO" id="GO:0006355">
    <property type="term" value="P:regulation of DNA-templated transcription"/>
    <property type="evidence" value="ECO:0007669"/>
    <property type="project" value="InterPro"/>
</dbReference>
<gene>
    <name evidence="3" type="ORF">FGF04_33260</name>
</gene>
<dbReference type="InterPro" id="IPR013656">
    <property type="entry name" value="PAS_4"/>
</dbReference>
<reference evidence="3 4" key="1">
    <citation type="submission" date="2019-05" db="EMBL/GenBank/DDBJ databases">
        <authorList>
            <person name="Hariharan J."/>
            <person name="Choudoir M.J."/>
            <person name="Diebold P."/>
            <person name="Panke-Buisse K."/>
            <person name="Buckley D.H."/>
        </authorList>
    </citation>
    <scope>NUCLEOTIDE SEQUENCE [LARGE SCALE GENOMIC DNA]</scope>
    <source>
        <strain evidence="3 4">SUN51</strain>
    </source>
</reference>
<dbReference type="EMBL" id="VDFC01000066">
    <property type="protein sequence ID" value="KAA0924110.1"/>
    <property type="molecule type" value="Genomic_DNA"/>
</dbReference>
<accession>A0A5B0A3I4</accession>
<dbReference type="SMART" id="SM00421">
    <property type="entry name" value="HTH_LUXR"/>
    <property type="match status" value="1"/>
</dbReference>
<sequence>MATTSFPDASPRKKHRAAQPAPGAPRDITQRSAPHGATAWNACTAQVSPADLTVRAADPAFARRFGLDTDEIRGSSLLDLLRSTVPARLEEHFAALSSGRRRRFTEKVTGRDGAGLAFSAQLTGTAVRRPSGEIAGVVVLLHHTGGTRRNEAEPVSAGGPVLSALDAQVLEGVAGGESTVQLASRLYLSRQGIEYRVGQMLRRFDAPNRPALVARAHALGMFAVGQWPPRVLPERVRQDMKQK</sequence>
<dbReference type="AlphaFoldDB" id="A0A5B0A3I4"/>
<dbReference type="InterPro" id="IPR035965">
    <property type="entry name" value="PAS-like_dom_sf"/>
</dbReference>
<dbReference type="InterPro" id="IPR016032">
    <property type="entry name" value="Sig_transdc_resp-reg_C-effctor"/>
</dbReference>
<evidence type="ECO:0000259" key="2">
    <source>
        <dbReference type="SMART" id="SM00421"/>
    </source>
</evidence>
<protein>
    <submittedName>
        <fullName evidence="3">PAS domain-containing protein</fullName>
    </submittedName>
</protein>
<dbReference type="SUPFAM" id="SSF55785">
    <property type="entry name" value="PYP-like sensor domain (PAS domain)"/>
    <property type="match status" value="1"/>
</dbReference>
<dbReference type="Gene3D" id="3.30.450.20">
    <property type="entry name" value="PAS domain"/>
    <property type="match status" value="1"/>
</dbReference>
<feature type="domain" description="HTH luxR-type" evidence="2">
    <location>
        <begin position="159"/>
        <end position="216"/>
    </location>
</feature>
<dbReference type="Pfam" id="PF08448">
    <property type="entry name" value="PAS_4"/>
    <property type="match status" value="1"/>
</dbReference>
<feature type="region of interest" description="Disordered" evidence="1">
    <location>
        <begin position="1"/>
        <end position="36"/>
    </location>
</feature>
<dbReference type="GO" id="GO:0003677">
    <property type="term" value="F:DNA binding"/>
    <property type="evidence" value="ECO:0007669"/>
    <property type="project" value="InterPro"/>
</dbReference>
<organism evidence="3 4">
    <name type="scientific">Streptomyces apricus</name>
    <dbReference type="NCBI Taxonomy" id="1828112"/>
    <lineage>
        <taxon>Bacteria</taxon>
        <taxon>Bacillati</taxon>
        <taxon>Actinomycetota</taxon>
        <taxon>Actinomycetes</taxon>
        <taxon>Kitasatosporales</taxon>
        <taxon>Streptomycetaceae</taxon>
        <taxon>Streptomyces</taxon>
    </lineage>
</organism>
<evidence type="ECO:0000313" key="3">
    <source>
        <dbReference type="EMBL" id="KAA0924110.1"/>
    </source>
</evidence>
<proteinExistence type="predicted"/>
<comment type="caution">
    <text evidence="3">The sequence shown here is derived from an EMBL/GenBank/DDBJ whole genome shotgun (WGS) entry which is preliminary data.</text>
</comment>
<dbReference type="Gene3D" id="1.10.10.10">
    <property type="entry name" value="Winged helix-like DNA-binding domain superfamily/Winged helix DNA-binding domain"/>
    <property type="match status" value="1"/>
</dbReference>
<dbReference type="SUPFAM" id="SSF46894">
    <property type="entry name" value="C-terminal effector domain of the bipartite response regulators"/>
    <property type="match status" value="1"/>
</dbReference>
<dbReference type="CDD" id="cd00130">
    <property type="entry name" value="PAS"/>
    <property type="match status" value="1"/>
</dbReference>